<evidence type="ECO:0000313" key="2">
    <source>
        <dbReference type="Proteomes" id="UP000320055"/>
    </source>
</evidence>
<accession>A0A563VNB3</accession>
<proteinExistence type="predicted"/>
<gene>
    <name evidence="1" type="ORF">H1P_1680007</name>
</gene>
<keyword evidence="2" id="KW-1185">Reference proteome</keyword>
<protein>
    <submittedName>
        <fullName evidence="1">Uncharacterized protein</fullName>
    </submittedName>
</protein>
<dbReference type="OrthoDB" id="9905739at2"/>
<dbReference type="Proteomes" id="UP000320055">
    <property type="component" value="Unassembled WGS sequence"/>
</dbReference>
<sequence>MFRRLKIKVDRLNESELKEILTLAQEGESKLKEMSDRATILSEKWRVKISKPKNSNSKND</sequence>
<name>A0A563VNB3_9CYAN</name>
<dbReference type="EMBL" id="CAACVJ010000077">
    <property type="protein sequence ID" value="VEP12833.1"/>
    <property type="molecule type" value="Genomic_DNA"/>
</dbReference>
<reference evidence="1 2" key="1">
    <citation type="submission" date="2019-01" db="EMBL/GenBank/DDBJ databases">
        <authorList>
            <person name="Brito A."/>
        </authorList>
    </citation>
    <scope>NUCLEOTIDE SEQUENCE [LARGE SCALE GENOMIC DNA]</scope>
    <source>
        <strain evidence="1">1</strain>
    </source>
</reference>
<organism evidence="1 2">
    <name type="scientific">Hyella patelloides LEGE 07179</name>
    <dbReference type="NCBI Taxonomy" id="945734"/>
    <lineage>
        <taxon>Bacteria</taxon>
        <taxon>Bacillati</taxon>
        <taxon>Cyanobacteriota</taxon>
        <taxon>Cyanophyceae</taxon>
        <taxon>Pleurocapsales</taxon>
        <taxon>Hyellaceae</taxon>
        <taxon>Hyella</taxon>
    </lineage>
</organism>
<evidence type="ECO:0000313" key="1">
    <source>
        <dbReference type="EMBL" id="VEP12833.1"/>
    </source>
</evidence>
<dbReference type="AlphaFoldDB" id="A0A563VNB3"/>
<dbReference type="RefSeq" id="WP_144870957.1">
    <property type="nucleotide sequence ID" value="NZ_LR213919.1"/>
</dbReference>